<dbReference type="AlphaFoldDB" id="A0A2I0HF89"/>
<gene>
    <name evidence="1" type="ORF">CRG98_049251</name>
</gene>
<evidence type="ECO:0000313" key="2">
    <source>
        <dbReference type="Proteomes" id="UP000233551"/>
    </source>
</evidence>
<accession>A0A2I0HF89</accession>
<name>A0A2I0HF89_PUNGR</name>
<proteinExistence type="predicted"/>
<reference evidence="1 2" key="1">
    <citation type="submission" date="2017-11" db="EMBL/GenBank/DDBJ databases">
        <title>De-novo sequencing of pomegranate (Punica granatum L.) genome.</title>
        <authorList>
            <person name="Akparov Z."/>
            <person name="Amiraslanov A."/>
            <person name="Hajiyeva S."/>
            <person name="Abbasov M."/>
            <person name="Kaur K."/>
            <person name="Hamwieh A."/>
            <person name="Solovyev V."/>
            <person name="Salamov A."/>
            <person name="Braich B."/>
            <person name="Kosarev P."/>
            <person name="Mahmoud A."/>
            <person name="Hajiyev E."/>
            <person name="Babayeva S."/>
            <person name="Izzatullayeva V."/>
            <person name="Mammadov A."/>
            <person name="Mammadov A."/>
            <person name="Sharifova S."/>
            <person name="Ojaghi J."/>
            <person name="Eynullazada K."/>
            <person name="Bayramov B."/>
            <person name="Abdulazimova A."/>
            <person name="Shahmuradov I."/>
        </authorList>
    </citation>
    <scope>NUCLEOTIDE SEQUENCE [LARGE SCALE GENOMIC DNA]</scope>
    <source>
        <strain evidence="2">cv. AG2017</strain>
        <tissue evidence="1">Leaf</tissue>
    </source>
</reference>
<protein>
    <submittedName>
        <fullName evidence="1">Uncharacterized protein</fullName>
    </submittedName>
</protein>
<dbReference type="Proteomes" id="UP000233551">
    <property type="component" value="Unassembled WGS sequence"/>
</dbReference>
<organism evidence="1 2">
    <name type="scientific">Punica granatum</name>
    <name type="common">Pomegranate</name>
    <dbReference type="NCBI Taxonomy" id="22663"/>
    <lineage>
        <taxon>Eukaryota</taxon>
        <taxon>Viridiplantae</taxon>
        <taxon>Streptophyta</taxon>
        <taxon>Embryophyta</taxon>
        <taxon>Tracheophyta</taxon>
        <taxon>Spermatophyta</taxon>
        <taxon>Magnoliopsida</taxon>
        <taxon>eudicotyledons</taxon>
        <taxon>Gunneridae</taxon>
        <taxon>Pentapetalae</taxon>
        <taxon>rosids</taxon>
        <taxon>malvids</taxon>
        <taxon>Myrtales</taxon>
        <taxon>Lythraceae</taxon>
        <taxon>Punica</taxon>
    </lineage>
</organism>
<evidence type="ECO:0000313" key="1">
    <source>
        <dbReference type="EMBL" id="PKI26060.1"/>
    </source>
</evidence>
<dbReference type="EMBL" id="PGOL01037497">
    <property type="protein sequence ID" value="PKI26060.1"/>
    <property type="molecule type" value="Genomic_DNA"/>
</dbReference>
<keyword evidence="2" id="KW-1185">Reference proteome</keyword>
<comment type="caution">
    <text evidence="1">The sequence shown here is derived from an EMBL/GenBank/DDBJ whole genome shotgun (WGS) entry which is preliminary data.</text>
</comment>
<sequence>MGLDRPLARTQELRKMTALLNIPGVGPRIQVEEDESGKLPNVLVARLQETRVVVAHA</sequence>